<evidence type="ECO:0000313" key="1">
    <source>
        <dbReference type="EMBL" id="JAH19179.1"/>
    </source>
</evidence>
<reference evidence="1" key="1">
    <citation type="submission" date="2014-11" db="EMBL/GenBank/DDBJ databases">
        <authorList>
            <person name="Amaro Gonzalez C."/>
        </authorList>
    </citation>
    <scope>NUCLEOTIDE SEQUENCE</scope>
</reference>
<sequence>MTLEIIRSLIQGTVL</sequence>
<proteinExistence type="predicted"/>
<accession>A0A0E9QQR3</accession>
<name>A0A0E9QQR3_ANGAN</name>
<organism evidence="1">
    <name type="scientific">Anguilla anguilla</name>
    <name type="common">European freshwater eel</name>
    <name type="synonym">Muraena anguilla</name>
    <dbReference type="NCBI Taxonomy" id="7936"/>
    <lineage>
        <taxon>Eukaryota</taxon>
        <taxon>Metazoa</taxon>
        <taxon>Chordata</taxon>
        <taxon>Craniata</taxon>
        <taxon>Vertebrata</taxon>
        <taxon>Euteleostomi</taxon>
        <taxon>Actinopterygii</taxon>
        <taxon>Neopterygii</taxon>
        <taxon>Teleostei</taxon>
        <taxon>Anguilliformes</taxon>
        <taxon>Anguillidae</taxon>
        <taxon>Anguilla</taxon>
    </lineage>
</organism>
<reference evidence="1" key="2">
    <citation type="journal article" date="2015" name="Fish Shellfish Immunol.">
        <title>Early steps in the European eel (Anguilla anguilla)-Vibrio vulnificus interaction in the gills: Role of the RtxA13 toxin.</title>
        <authorList>
            <person name="Callol A."/>
            <person name="Pajuelo D."/>
            <person name="Ebbesson L."/>
            <person name="Teles M."/>
            <person name="MacKenzie S."/>
            <person name="Amaro C."/>
        </authorList>
    </citation>
    <scope>NUCLEOTIDE SEQUENCE</scope>
</reference>
<protein>
    <submittedName>
        <fullName evidence="1">Uncharacterized protein</fullName>
    </submittedName>
</protein>
<dbReference type="EMBL" id="GBXM01089398">
    <property type="protein sequence ID" value="JAH19179.1"/>
    <property type="molecule type" value="Transcribed_RNA"/>
</dbReference>